<sequence length="69" mass="7815">CLSVLLLQSNTVSLVRKSFDLDKPCKRFVFYQHNIGYHSDDADNATSATIENPLGLGNFSFEKFVIFNK</sequence>
<dbReference type="EMBL" id="GL348718">
    <property type="protein sequence ID" value="EFH48816.1"/>
    <property type="molecule type" value="Genomic_DNA"/>
</dbReference>
<name>D7LZF8_ARALL</name>
<dbReference type="Gramene" id="Al_scaffold_0006_3271">
    <property type="protein sequence ID" value="Al_scaffold_0006_3271"/>
    <property type="gene ID" value="Al_scaffold_0006_3271"/>
</dbReference>
<accession>D7LZF8</accession>
<dbReference type="Proteomes" id="UP000008694">
    <property type="component" value="Unassembled WGS sequence"/>
</dbReference>
<reference evidence="2" key="1">
    <citation type="journal article" date="2011" name="Nat. Genet.">
        <title>The Arabidopsis lyrata genome sequence and the basis of rapid genome size change.</title>
        <authorList>
            <person name="Hu T.T."/>
            <person name="Pattyn P."/>
            <person name="Bakker E.G."/>
            <person name="Cao J."/>
            <person name="Cheng J.-F."/>
            <person name="Clark R.M."/>
            <person name="Fahlgren N."/>
            <person name="Fawcett J.A."/>
            <person name="Grimwood J."/>
            <person name="Gundlach H."/>
            <person name="Haberer G."/>
            <person name="Hollister J.D."/>
            <person name="Ossowski S."/>
            <person name="Ottilar R.P."/>
            <person name="Salamov A.A."/>
            <person name="Schneeberger K."/>
            <person name="Spannagl M."/>
            <person name="Wang X."/>
            <person name="Yang L."/>
            <person name="Nasrallah M.E."/>
            <person name="Bergelson J."/>
            <person name="Carrington J.C."/>
            <person name="Gaut B.S."/>
            <person name="Schmutz J."/>
            <person name="Mayer K.F.X."/>
            <person name="Van de Peer Y."/>
            <person name="Grigoriev I.V."/>
            <person name="Nordborg M."/>
            <person name="Weigel D."/>
            <person name="Guo Y.-L."/>
        </authorList>
    </citation>
    <scope>NUCLEOTIDE SEQUENCE [LARGE SCALE GENOMIC DNA]</scope>
    <source>
        <strain evidence="2">cv. MN47</strain>
    </source>
</reference>
<organism evidence="2">
    <name type="scientific">Arabidopsis lyrata subsp. lyrata</name>
    <name type="common">Lyre-leaved rock-cress</name>
    <dbReference type="NCBI Taxonomy" id="81972"/>
    <lineage>
        <taxon>Eukaryota</taxon>
        <taxon>Viridiplantae</taxon>
        <taxon>Streptophyta</taxon>
        <taxon>Embryophyta</taxon>
        <taxon>Tracheophyta</taxon>
        <taxon>Spermatophyta</taxon>
        <taxon>Magnoliopsida</taxon>
        <taxon>eudicotyledons</taxon>
        <taxon>Gunneridae</taxon>
        <taxon>Pentapetalae</taxon>
        <taxon>rosids</taxon>
        <taxon>malvids</taxon>
        <taxon>Brassicales</taxon>
        <taxon>Brassicaceae</taxon>
        <taxon>Camelineae</taxon>
        <taxon>Arabidopsis</taxon>
    </lineage>
</organism>
<gene>
    <name evidence="1" type="ORF">ARALYDRAFT_663206</name>
</gene>
<evidence type="ECO:0000313" key="1">
    <source>
        <dbReference type="EMBL" id="EFH48816.1"/>
    </source>
</evidence>
<protein>
    <submittedName>
        <fullName evidence="1">Predicted protein</fullName>
    </submittedName>
</protein>
<feature type="non-terminal residue" evidence="1">
    <location>
        <position position="1"/>
    </location>
</feature>
<evidence type="ECO:0000313" key="2">
    <source>
        <dbReference type="Proteomes" id="UP000008694"/>
    </source>
</evidence>
<proteinExistence type="predicted"/>
<dbReference type="AlphaFoldDB" id="D7LZF8"/>
<dbReference type="HOGENOM" id="CLU_2783326_0_0_1"/>
<keyword evidence="2" id="KW-1185">Reference proteome</keyword>